<keyword evidence="1" id="KW-0812">Transmembrane</keyword>
<evidence type="ECO:0000256" key="1">
    <source>
        <dbReference type="SAM" id="Phobius"/>
    </source>
</evidence>
<dbReference type="Proteomes" id="UP001597051">
    <property type="component" value="Unassembled WGS sequence"/>
</dbReference>
<proteinExistence type="predicted"/>
<feature type="transmembrane region" description="Helical" evidence="1">
    <location>
        <begin position="47"/>
        <end position="64"/>
    </location>
</feature>
<feature type="transmembrane region" description="Helical" evidence="1">
    <location>
        <begin position="102"/>
        <end position="123"/>
    </location>
</feature>
<keyword evidence="1" id="KW-1133">Transmembrane helix</keyword>
<feature type="transmembrane region" description="Helical" evidence="1">
    <location>
        <begin position="12"/>
        <end position="35"/>
    </location>
</feature>
<keyword evidence="3" id="KW-1185">Reference proteome</keyword>
<dbReference type="RefSeq" id="WP_379754481.1">
    <property type="nucleotide sequence ID" value="NZ_JBHSYB010000012.1"/>
</dbReference>
<name>A0ABW3IZV5_9FLAO</name>
<protein>
    <submittedName>
        <fullName evidence="2">DUF4345 domain-containing protein</fullName>
    </submittedName>
</protein>
<dbReference type="InterPro" id="IPR025597">
    <property type="entry name" value="DUF4345"/>
</dbReference>
<evidence type="ECO:0000313" key="3">
    <source>
        <dbReference type="Proteomes" id="UP001597051"/>
    </source>
</evidence>
<dbReference type="EMBL" id="JBHTIZ010000011">
    <property type="protein sequence ID" value="MFD0983742.1"/>
    <property type="molecule type" value="Genomic_DNA"/>
</dbReference>
<comment type="caution">
    <text evidence="2">The sequence shown here is derived from an EMBL/GenBank/DDBJ whole genome shotgun (WGS) entry which is preliminary data.</text>
</comment>
<accession>A0ABW3IZV5</accession>
<keyword evidence="1" id="KW-0472">Membrane</keyword>
<gene>
    <name evidence="2" type="ORF">ACFQ0S_04540</name>
</gene>
<organism evidence="2 3">
    <name type="scientific">Flavobacterium myungsuense</name>
    <dbReference type="NCBI Taxonomy" id="651823"/>
    <lineage>
        <taxon>Bacteria</taxon>
        <taxon>Pseudomonadati</taxon>
        <taxon>Bacteroidota</taxon>
        <taxon>Flavobacteriia</taxon>
        <taxon>Flavobacteriales</taxon>
        <taxon>Flavobacteriaceae</taxon>
        <taxon>Flavobacterium</taxon>
    </lineage>
</organism>
<dbReference type="Pfam" id="PF14248">
    <property type="entry name" value="DUF4345"/>
    <property type="match status" value="1"/>
</dbReference>
<evidence type="ECO:0000313" key="2">
    <source>
        <dbReference type="EMBL" id="MFD0983742.1"/>
    </source>
</evidence>
<reference evidence="3" key="1">
    <citation type="journal article" date="2019" name="Int. J. Syst. Evol. Microbiol.">
        <title>The Global Catalogue of Microorganisms (GCM) 10K type strain sequencing project: providing services to taxonomists for standard genome sequencing and annotation.</title>
        <authorList>
            <consortium name="The Broad Institute Genomics Platform"/>
            <consortium name="The Broad Institute Genome Sequencing Center for Infectious Disease"/>
            <person name="Wu L."/>
            <person name="Ma J."/>
        </authorList>
    </citation>
    <scope>NUCLEOTIDE SEQUENCE [LARGE SCALE GENOMIC DNA]</scope>
    <source>
        <strain evidence="3">CECT 7649</strain>
    </source>
</reference>
<sequence length="130" mass="14518">MIKEIGNRKNVHLLISILIVIPVALVYGFQPHLLFDVTINSIDEANIFKAIMGLYLCFSVLWILGILKQNYWYAATIANIIFMLGLALGRVISLIIDGLPSLIFSMGTIGELILAIFGIYQLIKHQKSTI</sequence>
<feature type="transmembrane region" description="Helical" evidence="1">
    <location>
        <begin position="71"/>
        <end position="96"/>
    </location>
</feature>